<dbReference type="EMBL" id="JAAVVK010000002">
    <property type="protein sequence ID" value="NKE38704.1"/>
    <property type="molecule type" value="Genomic_DNA"/>
</dbReference>
<evidence type="ECO:0000256" key="3">
    <source>
        <dbReference type="ARBA" id="ARBA00022833"/>
    </source>
</evidence>
<gene>
    <name evidence="8" type="ORF">HER12_02910</name>
</gene>
<evidence type="ECO:0000256" key="7">
    <source>
        <dbReference type="PIRSR" id="PIRSR602481-1"/>
    </source>
</evidence>
<evidence type="ECO:0000256" key="2">
    <source>
        <dbReference type="ARBA" id="ARBA00022491"/>
    </source>
</evidence>
<keyword evidence="6" id="KW-0804">Transcription</keyword>
<dbReference type="SUPFAM" id="SSF46785">
    <property type="entry name" value="Winged helix' DNA-binding domain"/>
    <property type="match status" value="1"/>
</dbReference>
<dbReference type="AlphaFoldDB" id="A0A846U115"/>
<dbReference type="PANTHER" id="PTHR33202">
    <property type="entry name" value="ZINC UPTAKE REGULATION PROTEIN"/>
    <property type="match status" value="1"/>
</dbReference>
<comment type="cofactor">
    <cofactor evidence="7">
        <name>Zn(2+)</name>
        <dbReference type="ChEBI" id="CHEBI:29105"/>
    </cofactor>
    <text evidence="7">Binds 1 zinc ion per subunit.</text>
</comment>
<dbReference type="InterPro" id="IPR036388">
    <property type="entry name" value="WH-like_DNA-bd_sf"/>
</dbReference>
<keyword evidence="3 7" id="KW-0862">Zinc</keyword>
<keyword evidence="4" id="KW-0805">Transcription regulation</keyword>
<feature type="binding site" evidence="7">
    <location>
        <position position="96"/>
    </location>
    <ligand>
        <name>Zn(2+)</name>
        <dbReference type="ChEBI" id="CHEBI:29105"/>
    </ligand>
</feature>
<keyword evidence="5" id="KW-0238">DNA-binding</keyword>
<dbReference type="InterPro" id="IPR043135">
    <property type="entry name" value="Fur_C"/>
</dbReference>
<feature type="binding site" evidence="7">
    <location>
        <position position="144"/>
    </location>
    <ligand>
        <name>Zn(2+)</name>
        <dbReference type="ChEBI" id="CHEBI:29105"/>
    </ligand>
</feature>
<evidence type="ECO:0000313" key="9">
    <source>
        <dbReference type="Proteomes" id="UP000584587"/>
    </source>
</evidence>
<evidence type="ECO:0000256" key="5">
    <source>
        <dbReference type="ARBA" id="ARBA00023125"/>
    </source>
</evidence>
<proteinExistence type="inferred from homology"/>
<dbReference type="InterPro" id="IPR002481">
    <property type="entry name" value="FUR"/>
</dbReference>
<sequence>MEKNQVKYDDILQKLQDKDYRLTDIRKAIIKIFTTEKDISINDIISKLKKNNDVVNIMSVYNTIDLLMKEHIIHANVFEDKQVYYELSDNAIHVICNICHKIIHFDDDEIAKIGFLDLDKLTTFLETKKKFLFSHFTLEVHGICANCQKQMKKV</sequence>
<comment type="similarity">
    <text evidence="1">Belongs to the Fur family.</text>
</comment>
<protein>
    <submittedName>
        <fullName evidence="8">Transcriptional repressor</fullName>
    </submittedName>
</protein>
<evidence type="ECO:0000256" key="4">
    <source>
        <dbReference type="ARBA" id="ARBA00023015"/>
    </source>
</evidence>
<dbReference type="Pfam" id="PF01475">
    <property type="entry name" value="FUR"/>
    <property type="match status" value="1"/>
</dbReference>
<evidence type="ECO:0000256" key="6">
    <source>
        <dbReference type="ARBA" id="ARBA00023163"/>
    </source>
</evidence>
<dbReference type="GO" id="GO:0008270">
    <property type="term" value="F:zinc ion binding"/>
    <property type="evidence" value="ECO:0007669"/>
    <property type="project" value="TreeGrafter"/>
</dbReference>
<keyword evidence="7" id="KW-0479">Metal-binding</keyword>
<comment type="caution">
    <text evidence="8">The sequence shown here is derived from an EMBL/GenBank/DDBJ whole genome shotgun (WGS) entry which is preliminary data.</text>
</comment>
<dbReference type="GO" id="GO:0045892">
    <property type="term" value="P:negative regulation of DNA-templated transcription"/>
    <property type="evidence" value="ECO:0007669"/>
    <property type="project" value="TreeGrafter"/>
</dbReference>
<dbReference type="PANTHER" id="PTHR33202:SF6">
    <property type="entry name" value="ZINC UPTAKE REGULATION PROTEIN"/>
    <property type="match status" value="1"/>
</dbReference>
<feature type="binding site" evidence="7">
    <location>
        <position position="99"/>
    </location>
    <ligand>
        <name>Zn(2+)</name>
        <dbReference type="ChEBI" id="CHEBI:29105"/>
    </ligand>
</feature>
<accession>A0A846U115</accession>
<evidence type="ECO:0000313" key="8">
    <source>
        <dbReference type="EMBL" id="NKE38704.1"/>
    </source>
</evidence>
<keyword evidence="2" id="KW-0678">Repressor</keyword>
<organism evidence="8 9">
    <name type="scientific">Spiroplasma platyhelix PALS-1</name>
    <dbReference type="NCBI Taxonomy" id="1276218"/>
    <lineage>
        <taxon>Bacteria</taxon>
        <taxon>Bacillati</taxon>
        <taxon>Mycoplasmatota</taxon>
        <taxon>Mollicutes</taxon>
        <taxon>Entomoplasmatales</taxon>
        <taxon>Spiroplasmataceae</taxon>
        <taxon>Spiroplasma</taxon>
    </lineage>
</organism>
<feature type="binding site" evidence="7">
    <location>
        <position position="147"/>
    </location>
    <ligand>
        <name>Zn(2+)</name>
        <dbReference type="ChEBI" id="CHEBI:29105"/>
    </ligand>
</feature>
<dbReference type="RefSeq" id="WP_168105175.1">
    <property type="nucleotide sequence ID" value="NZ_CP051215.1"/>
</dbReference>
<dbReference type="Gene3D" id="1.10.10.10">
    <property type="entry name" value="Winged helix-like DNA-binding domain superfamily/Winged helix DNA-binding domain"/>
    <property type="match status" value="1"/>
</dbReference>
<dbReference type="GO" id="GO:0003700">
    <property type="term" value="F:DNA-binding transcription factor activity"/>
    <property type="evidence" value="ECO:0007669"/>
    <property type="project" value="InterPro"/>
</dbReference>
<dbReference type="GO" id="GO:1900376">
    <property type="term" value="P:regulation of secondary metabolite biosynthetic process"/>
    <property type="evidence" value="ECO:0007669"/>
    <property type="project" value="TreeGrafter"/>
</dbReference>
<dbReference type="Proteomes" id="UP000584587">
    <property type="component" value="Unassembled WGS sequence"/>
</dbReference>
<dbReference type="Gene3D" id="3.30.1490.190">
    <property type="match status" value="1"/>
</dbReference>
<name>A0A846U115_9MOLU</name>
<dbReference type="InterPro" id="IPR036390">
    <property type="entry name" value="WH_DNA-bd_sf"/>
</dbReference>
<dbReference type="GO" id="GO:0005829">
    <property type="term" value="C:cytosol"/>
    <property type="evidence" value="ECO:0007669"/>
    <property type="project" value="TreeGrafter"/>
</dbReference>
<evidence type="ECO:0000256" key="1">
    <source>
        <dbReference type="ARBA" id="ARBA00007957"/>
    </source>
</evidence>
<keyword evidence="9" id="KW-1185">Reference proteome</keyword>
<dbReference type="GO" id="GO:0000976">
    <property type="term" value="F:transcription cis-regulatory region binding"/>
    <property type="evidence" value="ECO:0007669"/>
    <property type="project" value="TreeGrafter"/>
</dbReference>
<reference evidence="8 9" key="1">
    <citation type="submission" date="2020-04" db="EMBL/GenBank/DDBJ databases">
        <title>Complete genome sequence of Spiroplasma platyhelix ATCC 51748, an insect isolate.</title>
        <authorList>
            <person name="Green E.A."/>
            <person name="Klassen J.L."/>
        </authorList>
    </citation>
    <scope>NUCLEOTIDE SEQUENCE [LARGE SCALE GENOMIC DNA]</scope>
    <source>
        <strain evidence="8 9">PALS-1</strain>
    </source>
</reference>